<accession>C9LMW8</accession>
<reference evidence="2" key="1">
    <citation type="submission" date="2009-09" db="EMBL/GenBank/DDBJ databases">
        <authorList>
            <person name="Weinstock G."/>
            <person name="Sodergren E."/>
            <person name="Clifton S."/>
            <person name="Fulton L."/>
            <person name="Fulton B."/>
            <person name="Courtney L."/>
            <person name="Fronick C."/>
            <person name="Harrison M."/>
            <person name="Strong C."/>
            <person name="Farmer C."/>
            <person name="Delahaunty K."/>
            <person name="Markovic C."/>
            <person name="Hall O."/>
            <person name="Minx P."/>
            <person name="Tomlinson C."/>
            <person name="Mitreva M."/>
            <person name="Nelson J."/>
            <person name="Hou S."/>
            <person name="Wollam A."/>
            <person name="Pepin K.H."/>
            <person name="Johnson M."/>
            <person name="Bhonagiri V."/>
            <person name="Nash W.E."/>
            <person name="Warren W."/>
            <person name="Chinwalla A."/>
            <person name="Mardis E.R."/>
            <person name="Wilson R.K."/>
        </authorList>
    </citation>
    <scope>NUCLEOTIDE SEQUENCE [LARGE SCALE GENOMIC DNA]</scope>
    <source>
        <strain evidence="2">DSM 15470</strain>
    </source>
</reference>
<dbReference type="eggNOG" id="COG2720">
    <property type="taxonomic scope" value="Bacteria"/>
</dbReference>
<organism evidence="2 3">
    <name type="scientific">Dialister invisus DSM 15470</name>
    <dbReference type="NCBI Taxonomy" id="592028"/>
    <lineage>
        <taxon>Bacteria</taxon>
        <taxon>Bacillati</taxon>
        <taxon>Bacillota</taxon>
        <taxon>Negativicutes</taxon>
        <taxon>Veillonellales</taxon>
        <taxon>Veillonellaceae</taxon>
        <taxon>Dialister</taxon>
    </lineage>
</organism>
<evidence type="ECO:0000256" key="1">
    <source>
        <dbReference type="SAM" id="MobiDB-lite"/>
    </source>
</evidence>
<comment type="caution">
    <text evidence="2">The sequence shown here is derived from an EMBL/GenBank/DDBJ whole genome shotgun (WGS) entry which is preliminary data.</text>
</comment>
<evidence type="ECO:0000313" key="3">
    <source>
        <dbReference type="Proteomes" id="UP000004736"/>
    </source>
</evidence>
<dbReference type="PANTHER" id="PTHR35788">
    <property type="entry name" value="EXPORTED PROTEIN-RELATED"/>
    <property type="match status" value="1"/>
</dbReference>
<dbReference type="Pfam" id="PF04294">
    <property type="entry name" value="VanW"/>
    <property type="match status" value="1"/>
</dbReference>
<sequence length="492" mass="54910">MREADMYKAVKVFWGIFVSAAVLAGAAPFVWAGKDTVIPGVRLNGTAVGGMGKVRLEEFFREKNEELAAKKLALNHGAVHEEWSYKDLNVHFDKSRADELLRLGKTENLLSDWITRWKAVIYGDVVGVVPLYDRETLCTKVDELAVKYGQTPKEAMPVIKDDGTVEFTEGVPYLVFDRPKLVEIVGNALVSEDTDAVEIPVTEEKMPMLTKERLKNFNTVLGVYTTNFGESPNRSRNIELAAEAIRGSVVDPGTVFSYNDATGERSPDKGYLEAPVIVNGKPQPGYGGGVCQVSTTLFNAVLLSGMEVTERSPHFSPASYVPIGQDATVSYGDLDFQFINNFKNPVYVYTKYEPGAVTCWIIGTREDKPEESRVLLEYSGAIGFNTQEKVDPVQTEEKTVEYGHEGYDAEILQYARWADGRVYERSFPSYYDPVDTVITYNKDPKKAEAEKKADAEKKAKERQDAGRKTTEKNKRDKENKEEQKAVIIPLGN</sequence>
<dbReference type="Proteomes" id="UP000004736">
    <property type="component" value="Unassembled WGS sequence"/>
</dbReference>
<dbReference type="AlphaFoldDB" id="C9LMW8"/>
<dbReference type="OrthoDB" id="9797191at2"/>
<dbReference type="InterPro" id="IPR007391">
    <property type="entry name" value="Vancomycin_resist_VanW"/>
</dbReference>
<proteinExistence type="predicted"/>
<name>C9LMW8_9FIRM</name>
<protein>
    <submittedName>
        <fullName evidence="2">VanW-like protein</fullName>
    </submittedName>
</protein>
<feature type="compositionally biased region" description="Basic and acidic residues" evidence="1">
    <location>
        <begin position="442"/>
        <end position="484"/>
    </location>
</feature>
<gene>
    <name evidence="2" type="ORF">GCWU000321_00880</name>
</gene>
<evidence type="ECO:0000313" key="2">
    <source>
        <dbReference type="EMBL" id="EEW96904.1"/>
    </source>
</evidence>
<dbReference type="InterPro" id="IPR052913">
    <property type="entry name" value="Glycopeptide_resist_protein"/>
</dbReference>
<feature type="region of interest" description="Disordered" evidence="1">
    <location>
        <begin position="442"/>
        <end position="492"/>
    </location>
</feature>
<dbReference type="PANTHER" id="PTHR35788:SF1">
    <property type="entry name" value="EXPORTED PROTEIN"/>
    <property type="match status" value="1"/>
</dbReference>
<dbReference type="HOGENOM" id="CLU_011572_2_1_9"/>
<keyword evidence="3" id="KW-1185">Reference proteome</keyword>
<dbReference type="EMBL" id="ACIM02000001">
    <property type="protein sequence ID" value="EEW96904.1"/>
    <property type="molecule type" value="Genomic_DNA"/>
</dbReference>
<dbReference type="STRING" id="592028.GCWU000321_00880"/>